<sequence length="69" mass="7799">MSNLIRRKISGQGIYRRLFAALCLAFLLTGCQEREGEAAGRPQEQRETREEAPPDFQGAECRENGPFLD</sequence>
<proteinExistence type="predicted"/>
<comment type="caution">
    <text evidence="2">The sequence shown here is derived from an EMBL/GenBank/DDBJ whole genome shotgun (WGS) entry which is preliminary data.</text>
</comment>
<feature type="compositionally biased region" description="Basic and acidic residues" evidence="1">
    <location>
        <begin position="35"/>
        <end position="52"/>
    </location>
</feature>
<feature type="region of interest" description="Disordered" evidence="1">
    <location>
        <begin position="35"/>
        <end position="69"/>
    </location>
</feature>
<name>A0A9D2SGZ9_9FIRM</name>
<evidence type="ECO:0000313" key="3">
    <source>
        <dbReference type="Proteomes" id="UP000823910"/>
    </source>
</evidence>
<reference evidence="2" key="2">
    <citation type="submission" date="2021-04" db="EMBL/GenBank/DDBJ databases">
        <authorList>
            <person name="Gilroy R."/>
        </authorList>
    </citation>
    <scope>NUCLEOTIDE SEQUENCE</scope>
    <source>
        <strain evidence="2">CHK180-15479</strain>
    </source>
</reference>
<dbReference type="Proteomes" id="UP000823910">
    <property type="component" value="Unassembled WGS sequence"/>
</dbReference>
<protein>
    <submittedName>
        <fullName evidence="2">Uncharacterized protein</fullName>
    </submittedName>
</protein>
<evidence type="ECO:0000256" key="1">
    <source>
        <dbReference type="SAM" id="MobiDB-lite"/>
    </source>
</evidence>
<organism evidence="2 3">
    <name type="scientific">Candidatus Enterocloster excrementipullorum</name>
    <dbReference type="NCBI Taxonomy" id="2838559"/>
    <lineage>
        <taxon>Bacteria</taxon>
        <taxon>Bacillati</taxon>
        <taxon>Bacillota</taxon>
        <taxon>Clostridia</taxon>
        <taxon>Lachnospirales</taxon>
        <taxon>Lachnospiraceae</taxon>
        <taxon>Enterocloster</taxon>
    </lineage>
</organism>
<dbReference type="AlphaFoldDB" id="A0A9D2SGZ9"/>
<reference evidence="2" key="1">
    <citation type="journal article" date="2021" name="PeerJ">
        <title>Extensive microbial diversity within the chicken gut microbiome revealed by metagenomics and culture.</title>
        <authorList>
            <person name="Gilroy R."/>
            <person name="Ravi A."/>
            <person name="Getino M."/>
            <person name="Pursley I."/>
            <person name="Horton D.L."/>
            <person name="Alikhan N.F."/>
            <person name="Baker D."/>
            <person name="Gharbi K."/>
            <person name="Hall N."/>
            <person name="Watson M."/>
            <person name="Adriaenssens E.M."/>
            <person name="Foster-Nyarko E."/>
            <person name="Jarju S."/>
            <person name="Secka A."/>
            <person name="Antonio M."/>
            <person name="Oren A."/>
            <person name="Chaudhuri R.R."/>
            <person name="La Ragione R."/>
            <person name="Hildebrand F."/>
            <person name="Pallen M.J."/>
        </authorList>
    </citation>
    <scope>NUCLEOTIDE SEQUENCE</scope>
    <source>
        <strain evidence="2">CHK180-15479</strain>
    </source>
</reference>
<evidence type="ECO:0000313" key="2">
    <source>
        <dbReference type="EMBL" id="HJC06186.1"/>
    </source>
</evidence>
<gene>
    <name evidence="2" type="ORF">H9704_08540</name>
</gene>
<accession>A0A9D2SGZ9</accession>
<dbReference type="PROSITE" id="PS51257">
    <property type="entry name" value="PROKAR_LIPOPROTEIN"/>
    <property type="match status" value="1"/>
</dbReference>
<dbReference type="EMBL" id="DWWT01000038">
    <property type="protein sequence ID" value="HJC06186.1"/>
    <property type="molecule type" value="Genomic_DNA"/>
</dbReference>